<protein>
    <recommendedName>
        <fullName evidence="5">Nudix hydrolase domain-containing protein</fullName>
    </recommendedName>
</protein>
<dbReference type="InterPro" id="IPR000086">
    <property type="entry name" value="NUDIX_hydrolase_dom"/>
</dbReference>
<dbReference type="AlphaFoldDB" id="A0A6C0CHE1"/>
<dbReference type="PROSITE" id="PS51462">
    <property type="entry name" value="NUDIX"/>
    <property type="match status" value="1"/>
</dbReference>
<dbReference type="GO" id="GO:0006167">
    <property type="term" value="P:AMP biosynthetic process"/>
    <property type="evidence" value="ECO:0007669"/>
    <property type="project" value="TreeGrafter"/>
</dbReference>
<evidence type="ECO:0000256" key="1">
    <source>
        <dbReference type="ARBA" id="ARBA00022801"/>
    </source>
</evidence>
<proteinExistence type="predicted"/>
<dbReference type="PROSITE" id="PS50158">
    <property type="entry name" value="ZF_CCHC"/>
    <property type="match status" value="1"/>
</dbReference>
<feature type="domain" description="Nudix hydrolase" evidence="3">
    <location>
        <begin position="111"/>
        <end position="256"/>
    </location>
</feature>
<dbReference type="InterPro" id="IPR020084">
    <property type="entry name" value="NUDIX_hydrolase_CS"/>
</dbReference>
<sequence length="265" mass="31000">MSAKEMYCNNCGEKGHVFRTCKDPIISCGILLLRGAYEPLKLPVDPRTIGVLMVKRKDSMAYMEFIRGKYEMGDPAYYERLVGNMTIPEQNSIVSEEFDTLWTRLWGQGRDTHSAEYEISKSKYYQLDRADIIQRNRSKYSDPEWGFPKGRRARGESDSECAVREFFEETNIPPEAYTLHPNLKFVETFRGTNNVLYRHIYFVALLRDSKIINLKQKLTFMQSKEVSEVDWKSMSECRSVIRPHYTERIALMTDVERLIATHQSM</sequence>
<dbReference type="PANTHER" id="PTHR21340:SF0">
    <property type="entry name" value="BIS(5'-NUCLEOSYL)-TETRAPHOSPHATASE [ASYMMETRICAL]"/>
    <property type="match status" value="1"/>
</dbReference>
<keyword evidence="1" id="KW-0378">Hydrolase</keyword>
<dbReference type="InterPro" id="IPR051325">
    <property type="entry name" value="Nudix_hydrolase_domain"/>
</dbReference>
<dbReference type="EMBL" id="MN739408">
    <property type="protein sequence ID" value="QHT03260.1"/>
    <property type="molecule type" value="Genomic_DNA"/>
</dbReference>
<dbReference type="InterPro" id="IPR015797">
    <property type="entry name" value="NUDIX_hydrolase-like_dom_sf"/>
</dbReference>
<evidence type="ECO:0000313" key="4">
    <source>
        <dbReference type="EMBL" id="QHT03260.1"/>
    </source>
</evidence>
<organism evidence="4">
    <name type="scientific">viral metagenome</name>
    <dbReference type="NCBI Taxonomy" id="1070528"/>
    <lineage>
        <taxon>unclassified sequences</taxon>
        <taxon>metagenomes</taxon>
        <taxon>organismal metagenomes</taxon>
    </lineage>
</organism>
<evidence type="ECO:0000259" key="2">
    <source>
        <dbReference type="PROSITE" id="PS50158"/>
    </source>
</evidence>
<dbReference type="InterPro" id="IPR001878">
    <property type="entry name" value="Znf_CCHC"/>
</dbReference>
<dbReference type="PANTHER" id="PTHR21340">
    <property type="entry name" value="DIADENOSINE 5,5-P1,P4-TETRAPHOSPHATE PYROPHOSPHOHYDROLASE MUTT"/>
    <property type="match status" value="1"/>
</dbReference>
<name>A0A6C0CHE1_9ZZZZ</name>
<dbReference type="PROSITE" id="PS00893">
    <property type="entry name" value="NUDIX_BOX"/>
    <property type="match status" value="1"/>
</dbReference>
<feature type="domain" description="CCHC-type" evidence="2">
    <location>
        <begin position="8"/>
        <end position="23"/>
    </location>
</feature>
<dbReference type="GO" id="GO:0003676">
    <property type="term" value="F:nucleic acid binding"/>
    <property type="evidence" value="ECO:0007669"/>
    <property type="project" value="InterPro"/>
</dbReference>
<reference evidence="4" key="1">
    <citation type="journal article" date="2020" name="Nature">
        <title>Giant virus diversity and host interactions through global metagenomics.</title>
        <authorList>
            <person name="Schulz F."/>
            <person name="Roux S."/>
            <person name="Paez-Espino D."/>
            <person name="Jungbluth S."/>
            <person name="Walsh D.A."/>
            <person name="Denef V.J."/>
            <person name="McMahon K.D."/>
            <person name="Konstantinidis K.T."/>
            <person name="Eloe-Fadrosh E.A."/>
            <person name="Kyrpides N.C."/>
            <person name="Woyke T."/>
        </authorList>
    </citation>
    <scope>NUCLEOTIDE SEQUENCE</scope>
    <source>
        <strain evidence="4">GVMAG-M-3300020728-1</strain>
    </source>
</reference>
<dbReference type="SUPFAM" id="SSF55811">
    <property type="entry name" value="Nudix"/>
    <property type="match status" value="1"/>
</dbReference>
<dbReference type="GO" id="GO:0004081">
    <property type="term" value="F:bis(5'-nucleosyl)-tetraphosphatase (asymmetrical) activity"/>
    <property type="evidence" value="ECO:0007669"/>
    <property type="project" value="TreeGrafter"/>
</dbReference>
<dbReference type="GO" id="GO:0008270">
    <property type="term" value="F:zinc ion binding"/>
    <property type="evidence" value="ECO:0007669"/>
    <property type="project" value="InterPro"/>
</dbReference>
<accession>A0A6C0CHE1</accession>
<evidence type="ECO:0008006" key="5">
    <source>
        <dbReference type="Google" id="ProtNLM"/>
    </source>
</evidence>
<dbReference type="Gene3D" id="3.90.79.10">
    <property type="entry name" value="Nucleoside Triphosphate Pyrophosphohydrolase"/>
    <property type="match status" value="1"/>
</dbReference>
<dbReference type="Pfam" id="PF00293">
    <property type="entry name" value="NUDIX"/>
    <property type="match status" value="1"/>
</dbReference>
<dbReference type="GO" id="GO:0006754">
    <property type="term" value="P:ATP biosynthetic process"/>
    <property type="evidence" value="ECO:0007669"/>
    <property type="project" value="TreeGrafter"/>
</dbReference>
<evidence type="ECO:0000259" key="3">
    <source>
        <dbReference type="PROSITE" id="PS51462"/>
    </source>
</evidence>